<proteinExistence type="predicted"/>
<sequence length="62" mass="7267">MRCVVRRPDVVHDAYDAVDMIGHYHKGVQFHVLGMVRDFMPTRPHDFAVSVQPYFPIHHIPK</sequence>
<comment type="caution">
    <text evidence="1">The sequence shown here is derived from an EMBL/GenBank/DDBJ whole genome shotgun (WGS) entry which is preliminary data.</text>
</comment>
<evidence type="ECO:0000313" key="2">
    <source>
        <dbReference type="Proteomes" id="UP000053099"/>
    </source>
</evidence>
<dbReference type="EMBL" id="LJJR01000017">
    <property type="protein sequence ID" value="KPD30690.1"/>
    <property type="molecule type" value="Genomic_DNA"/>
</dbReference>
<gene>
    <name evidence="1" type="ORF">AN926_06870</name>
</gene>
<name>A0A0N0ZNM2_THESC</name>
<reference evidence="1 2" key="1">
    <citation type="submission" date="2015-09" db="EMBL/GenBank/DDBJ databases">
        <title>Draft genome sequence of Thermus scotoductus strain K1 isolated from a geothermal spring in Nagorno-Karabakh, Armenia.</title>
        <authorList>
            <person name="Saghatelyan A."/>
            <person name="Poghosyan L."/>
            <person name="Panosyan H."/>
            <person name="Birkeland N.-K."/>
        </authorList>
    </citation>
    <scope>NUCLEOTIDE SEQUENCE [LARGE SCALE GENOMIC DNA]</scope>
    <source>
        <strain evidence="1 2">K1</strain>
    </source>
</reference>
<dbReference type="AlphaFoldDB" id="A0A0N0ZNM2"/>
<organism evidence="1 2">
    <name type="scientific">Thermus scotoductus</name>
    <dbReference type="NCBI Taxonomy" id="37636"/>
    <lineage>
        <taxon>Bacteria</taxon>
        <taxon>Thermotogati</taxon>
        <taxon>Deinococcota</taxon>
        <taxon>Deinococci</taxon>
        <taxon>Thermales</taxon>
        <taxon>Thermaceae</taxon>
        <taxon>Thermus</taxon>
    </lineage>
</organism>
<accession>A0A0N0ZNM2</accession>
<dbReference type="Proteomes" id="UP000053099">
    <property type="component" value="Unassembled WGS sequence"/>
</dbReference>
<protein>
    <submittedName>
        <fullName evidence="1">Uncharacterized protein</fullName>
    </submittedName>
</protein>
<evidence type="ECO:0000313" key="1">
    <source>
        <dbReference type="EMBL" id="KPD30690.1"/>
    </source>
</evidence>